<organism evidence="2 3">
    <name type="scientific">Aquirufa nivalisilvae</name>
    <dbReference type="NCBI Taxonomy" id="2516557"/>
    <lineage>
        <taxon>Bacteria</taxon>
        <taxon>Pseudomonadati</taxon>
        <taxon>Bacteroidota</taxon>
        <taxon>Cytophagia</taxon>
        <taxon>Cytophagales</taxon>
        <taxon>Flectobacillaceae</taxon>
        <taxon>Aquirufa</taxon>
    </lineage>
</organism>
<proteinExistence type="predicted"/>
<feature type="domain" description="Helix-turn-helix" evidence="1">
    <location>
        <begin position="46"/>
        <end position="88"/>
    </location>
</feature>
<gene>
    <name evidence="2" type="ORF">HME7025_01192</name>
</gene>
<dbReference type="KEGG" id="psez:HME7025_01192"/>
<protein>
    <recommendedName>
        <fullName evidence="1">Helix-turn-helix domain-containing protein</fullName>
    </recommendedName>
</protein>
<evidence type="ECO:0000259" key="1">
    <source>
        <dbReference type="Pfam" id="PF12728"/>
    </source>
</evidence>
<dbReference type="InterPro" id="IPR009061">
    <property type="entry name" value="DNA-bd_dom_put_sf"/>
</dbReference>
<accession>A0A2S2DUK8</accession>
<dbReference type="AlphaFoldDB" id="A0A2S2DUK8"/>
<dbReference type="OrthoDB" id="961769at2"/>
<dbReference type="Pfam" id="PF12728">
    <property type="entry name" value="HTH_17"/>
    <property type="match status" value="1"/>
</dbReference>
<keyword evidence="3" id="KW-1185">Reference proteome</keyword>
<dbReference type="RefSeq" id="WP_109322761.1">
    <property type="nucleotide sequence ID" value="NZ_CP029346.1"/>
</dbReference>
<dbReference type="Proteomes" id="UP000245468">
    <property type="component" value="Chromosome"/>
</dbReference>
<name>A0A2S2DUK8_9BACT</name>
<evidence type="ECO:0000313" key="2">
    <source>
        <dbReference type="EMBL" id="AWL09055.1"/>
    </source>
</evidence>
<sequence length="124" mass="14621">MEAVTTKNITNEMLMEQFLEMKSMIANLQSEIESLKNPVDSFLTKWIDTFEAMRMLRLSRRTIDNYIKAGKLKPVRINKRNHFAVTEVKGLMHVPEIPKIRSYQDDIQTMLKQVARMNEMGEDW</sequence>
<dbReference type="SUPFAM" id="SSF46955">
    <property type="entry name" value="Putative DNA-binding domain"/>
    <property type="match status" value="1"/>
</dbReference>
<dbReference type="EMBL" id="CP029346">
    <property type="protein sequence ID" value="AWL09055.1"/>
    <property type="molecule type" value="Genomic_DNA"/>
</dbReference>
<evidence type="ECO:0000313" key="3">
    <source>
        <dbReference type="Proteomes" id="UP000245468"/>
    </source>
</evidence>
<dbReference type="InterPro" id="IPR041657">
    <property type="entry name" value="HTH_17"/>
</dbReference>
<reference evidence="3" key="1">
    <citation type="submission" date="2018-05" db="EMBL/GenBank/DDBJ databases">
        <title>Pseudarcicella sp. HME7025 Genome sequencing and assembly.</title>
        <authorList>
            <person name="Kim H."/>
            <person name="Kang H."/>
            <person name="Joh K."/>
        </authorList>
    </citation>
    <scope>NUCLEOTIDE SEQUENCE [LARGE SCALE GENOMIC DNA]</scope>
    <source>
        <strain evidence="3">HME7025</strain>
    </source>
</reference>